<evidence type="ECO:0000313" key="2">
    <source>
        <dbReference type="Proteomes" id="UP001187343"/>
    </source>
</evidence>
<gene>
    <name evidence="1" type="ORF">Q8A67_023634</name>
</gene>
<evidence type="ECO:0000313" key="1">
    <source>
        <dbReference type="EMBL" id="KAK2871107.1"/>
    </source>
</evidence>
<protein>
    <submittedName>
        <fullName evidence="1">Uncharacterized protein</fullName>
    </submittedName>
</protein>
<dbReference type="EMBL" id="JAUYZG010000023">
    <property type="protein sequence ID" value="KAK2871107.1"/>
    <property type="molecule type" value="Genomic_DNA"/>
</dbReference>
<comment type="caution">
    <text evidence="1">The sequence shown here is derived from an EMBL/GenBank/DDBJ whole genome shotgun (WGS) entry which is preliminary data.</text>
</comment>
<dbReference type="AlphaFoldDB" id="A0AA88PE88"/>
<proteinExistence type="predicted"/>
<sequence length="93" mass="10399">MSSRYYLQAFVLLKEEITGKILQICNCQSNLLTDFLELNHSTTLTVNTVNRAYFQCNSSSSDGMAPTQEVLIEVGTFTVVEVGWLKLSLGCDR</sequence>
<dbReference type="Proteomes" id="UP001187343">
    <property type="component" value="Unassembled WGS sequence"/>
</dbReference>
<organism evidence="1 2">
    <name type="scientific">Cirrhinus molitorella</name>
    <name type="common">mud carp</name>
    <dbReference type="NCBI Taxonomy" id="172907"/>
    <lineage>
        <taxon>Eukaryota</taxon>
        <taxon>Metazoa</taxon>
        <taxon>Chordata</taxon>
        <taxon>Craniata</taxon>
        <taxon>Vertebrata</taxon>
        <taxon>Euteleostomi</taxon>
        <taxon>Actinopterygii</taxon>
        <taxon>Neopterygii</taxon>
        <taxon>Teleostei</taxon>
        <taxon>Ostariophysi</taxon>
        <taxon>Cypriniformes</taxon>
        <taxon>Cyprinidae</taxon>
        <taxon>Labeoninae</taxon>
        <taxon>Labeonini</taxon>
        <taxon>Cirrhinus</taxon>
    </lineage>
</organism>
<name>A0AA88PE88_9TELE</name>
<keyword evidence="2" id="KW-1185">Reference proteome</keyword>
<reference evidence="1" key="1">
    <citation type="submission" date="2023-08" db="EMBL/GenBank/DDBJ databases">
        <title>Chromosome-level Genome Assembly of mud carp (Cirrhinus molitorella).</title>
        <authorList>
            <person name="Liu H."/>
        </authorList>
    </citation>
    <scope>NUCLEOTIDE SEQUENCE</scope>
    <source>
        <strain evidence="1">Prfri</strain>
        <tissue evidence="1">Muscle</tissue>
    </source>
</reference>
<accession>A0AA88PE88</accession>